<proteinExistence type="predicted"/>
<dbReference type="PROSITE" id="PS50878">
    <property type="entry name" value="RT_POL"/>
    <property type="match status" value="1"/>
</dbReference>
<dbReference type="Proteomes" id="UP001140206">
    <property type="component" value="Chromosome 3"/>
</dbReference>
<dbReference type="InterPro" id="IPR043502">
    <property type="entry name" value="DNA/RNA_pol_sf"/>
</dbReference>
<evidence type="ECO:0000259" key="1">
    <source>
        <dbReference type="PROSITE" id="PS50878"/>
    </source>
</evidence>
<comment type="caution">
    <text evidence="2">The sequence shown here is derived from an EMBL/GenBank/DDBJ whole genome shotgun (WGS) entry which is preliminary data.</text>
</comment>
<dbReference type="Pfam" id="PF00078">
    <property type="entry name" value="RVT_1"/>
    <property type="match status" value="1"/>
</dbReference>
<keyword evidence="2" id="KW-0695">RNA-directed DNA polymerase</keyword>
<gene>
    <name evidence="2" type="ORF">LUZ62_055604</name>
</gene>
<keyword evidence="3" id="KW-1185">Reference proteome</keyword>
<reference evidence="2" key="1">
    <citation type="submission" date="2022-08" db="EMBL/GenBank/DDBJ databases">
        <authorList>
            <person name="Marques A."/>
        </authorList>
    </citation>
    <scope>NUCLEOTIDE SEQUENCE</scope>
    <source>
        <strain evidence="2">RhyPub2mFocal</strain>
        <tissue evidence="2">Leaves</tissue>
    </source>
</reference>
<dbReference type="InterPro" id="IPR000477">
    <property type="entry name" value="RT_dom"/>
</dbReference>
<dbReference type="CDD" id="cd06222">
    <property type="entry name" value="RNase_H_like"/>
    <property type="match status" value="1"/>
</dbReference>
<evidence type="ECO:0000313" key="3">
    <source>
        <dbReference type="Proteomes" id="UP001140206"/>
    </source>
</evidence>
<dbReference type="InterPro" id="IPR044730">
    <property type="entry name" value="RNase_H-like_dom_plant"/>
</dbReference>
<protein>
    <submittedName>
        <fullName evidence="2">RNA-directed DNA polymerase (Reverse transcriptase)-related family protein</fullName>
    </submittedName>
</protein>
<evidence type="ECO:0000313" key="2">
    <source>
        <dbReference type="EMBL" id="KAJ4771347.1"/>
    </source>
</evidence>
<dbReference type="PANTHER" id="PTHR33116">
    <property type="entry name" value="REVERSE TRANSCRIPTASE ZINC-BINDING DOMAIN-CONTAINING PROTEIN-RELATED-RELATED"/>
    <property type="match status" value="1"/>
</dbReference>
<sequence>MVLLFQRAFLLKADINKAFDKLDWAFLQKALQYINMPPKLIALIITAYREARITISINGKGDGFLRPTQGLRQGCPMSPYIFIISMEILSRLLQQELHVGRLEGVRVARTSPSLTHAIYADDLVIMGDTRPEEIHILSGILHNFAIASGLHINPQKSKLWFSRGCPQEIITQVQTDWGADRVQGEERYLGIMLDEKGDSKRTAIRLLDKLRAKLSGWKSHMLSHAGRLVLIKSVLMSIPVYAMSFQMLPKGVIQEMNKLLAKFFWGKVGQDRYMSFIAWRKVCQPSERGGLGIKDLQCFGESLFMKIVWSLMAEEDKLWVKLCKAKYYPTVGYWRAKNNGGCSKMWGQVIKMKHLFQDQVFWQLGDGEKVTALSQPWFPSWTVQAHATPTERIRKVSSLLQQNTGQWDLNELQHFFQPHQIQEITSLINRPDTQKRKSDRLIWSRTKSGNYSVKEGYKWLTKGDEEHMNETGFDWNLIWKWKNLSPKLKVFLWRLVLKGLPTAANMHTRMQNFDPICQRCLQENEYEMHCLFFCNTSRQVWFGGQLGLRVHDLSLNVSAMLQQVLPNLDENGVKIFAHTMWEIWKERNKAVIEHSVFQPTSVMRRINAGLAAQNQTLITTKRKPNVQQSEKYSFKEEGWQVVVDASWEVAGRAGGAYLVYCKGVLHSVGLTHFNVHDPFHAEAVALKEAMLYFYEEMEMSVNTVVQFFGDCLILVRAVEQGDTMVITSWRATETVEDLVKLLGDTNGKGELRHVKREAVYQAHCLANLARKNSIRFQGQPTTPLQQHGRLTRIIDEQFFQRVQDDPP</sequence>
<dbReference type="Pfam" id="PF13966">
    <property type="entry name" value="zf-RVT"/>
    <property type="match status" value="1"/>
</dbReference>
<feature type="domain" description="Reverse transcriptase" evidence="1">
    <location>
        <begin position="1"/>
        <end position="193"/>
    </location>
</feature>
<keyword evidence="2" id="KW-0548">Nucleotidyltransferase</keyword>
<organism evidence="2 3">
    <name type="scientific">Rhynchospora pubera</name>
    <dbReference type="NCBI Taxonomy" id="906938"/>
    <lineage>
        <taxon>Eukaryota</taxon>
        <taxon>Viridiplantae</taxon>
        <taxon>Streptophyta</taxon>
        <taxon>Embryophyta</taxon>
        <taxon>Tracheophyta</taxon>
        <taxon>Spermatophyta</taxon>
        <taxon>Magnoliopsida</taxon>
        <taxon>Liliopsida</taxon>
        <taxon>Poales</taxon>
        <taxon>Cyperaceae</taxon>
        <taxon>Cyperoideae</taxon>
        <taxon>Rhynchosporeae</taxon>
        <taxon>Rhynchospora</taxon>
    </lineage>
</organism>
<dbReference type="EMBL" id="JAMFTS010000003">
    <property type="protein sequence ID" value="KAJ4771347.1"/>
    <property type="molecule type" value="Genomic_DNA"/>
</dbReference>
<dbReference type="SUPFAM" id="SSF56672">
    <property type="entry name" value="DNA/RNA polymerases"/>
    <property type="match status" value="1"/>
</dbReference>
<dbReference type="PANTHER" id="PTHR33116:SF86">
    <property type="entry name" value="REVERSE TRANSCRIPTASE DOMAIN-CONTAINING PROTEIN"/>
    <property type="match status" value="1"/>
</dbReference>
<dbReference type="InterPro" id="IPR026960">
    <property type="entry name" value="RVT-Znf"/>
</dbReference>
<accession>A0AAV8DYM2</accession>
<dbReference type="GO" id="GO:0003964">
    <property type="term" value="F:RNA-directed DNA polymerase activity"/>
    <property type="evidence" value="ECO:0007669"/>
    <property type="project" value="UniProtKB-KW"/>
</dbReference>
<keyword evidence="2" id="KW-0808">Transferase</keyword>
<dbReference type="AlphaFoldDB" id="A0AAV8DYM2"/>
<name>A0AAV8DYM2_9POAL</name>